<protein>
    <submittedName>
        <fullName evidence="2">Uncharacterized protein</fullName>
    </submittedName>
</protein>
<feature type="compositionally biased region" description="Low complexity" evidence="1">
    <location>
        <begin position="73"/>
        <end position="82"/>
    </location>
</feature>
<evidence type="ECO:0000313" key="2">
    <source>
        <dbReference type="EMBL" id="KAF0915733.1"/>
    </source>
</evidence>
<reference evidence="2 3" key="1">
    <citation type="submission" date="2019-11" db="EMBL/GenBank/DDBJ databases">
        <title>Whole genome sequence of Oryza granulata.</title>
        <authorList>
            <person name="Li W."/>
        </authorList>
    </citation>
    <scope>NUCLEOTIDE SEQUENCE [LARGE SCALE GENOMIC DNA]</scope>
    <source>
        <strain evidence="3">cv. Menghai</strain>
        <tissue evidence="2">Leaf</tissue>
    </source>
</reference>
<name>A0A6G1DVP0_9ORYZ</name>
<keyword evidence="3" id="KW-1185">Reference proteome</keyword>
<evidence type="ECO:0000256" key="1">
    <source>
        <dbReference type="SAM" id="MobiDB-lite"/>
    </source>
</evidence>
<feature type="region of interest" description="Disordered" evidence="1">
    <location>
        <begin position="234"/>
        <end position="302"/>
    </location>
</feature>
<proteinExistence type="predicted"/>
<comment type="caution">
    <text evidence="2">The sequence shown here is derived from an EMBL/GenBank/DDBJ whole genome shotgun (WGS) entry which is preliminary data.</text>
</comment>
<organism evidence="2 3">
    <name type="scientific">Oryza meyeriana var. granulata</name>
    <dbReference type="NCBI Taxonomy" id="110450"/>
    <lineage>
        <taxon>Eukaryota</taxon>
        <taxon>Viridiplantae</taxon>
        <taxon>Streptophyta</taxon>
        <taxon>Embryophyta</taxon>
        <taxon>Tracheophyta</taxon>
        <taxon>Spermatophyta</taxon>
        <taxon>Magnoliopsida</taxon>
        <taxon>Liliopsida</taxon>
        <taxon>Poales</taxon>
        <taxon>Poaceae</taxon>
        <taxon>BOP clade</taxon>
        <taxon>Oryzoideae</taxon>
        <taxon>Oryzeae</taxon>
        <taxon>Oryzinae</taxon>
        <taxon>Oryza</taxon>
        <taxon>Oryza meyeriana</taxon>
    </lineage>
</organism>
<dbReference type="EMBL" id="SPHZ02000006">
    <property type="protein sequence ID" value="KAF0915733.1"/>
    <property type="molecule type" value="Genomic_DNA"/>
</dbReference>
<dbReference type="AlphaFoldDB" id="A0A6G1DVP0"/>
<accession>A0A6G1DVP0</accession>
<sequence length="302" mass="32136">MDLFKLEAWTMDPNLIPKEVTLMIEEREPLREDVDDPIFGHLPLLLCEKKMLNYKVLIHVVKVEDYGDESSSEEGSFPSSDGDTGHAGAPSLASFAGDQEEGAHTCSQLLAPANQGKIPPLQRESAKVNAQACLVEVERFQTLGPVMLVAQEPHGTEMGGCLPLVATDGIKPPTHGLLIVGVALGEFWPSCVRGGPEAMSAAFEGRQSRGTSDGHYCCSWPTTSSLINGRCQTWPGPVSKSNPRAPTAHSPDASSVAAELPAEVASPKRAIGSKGQQAGNAGPKQHQPSTTLSDDLSWLDHA</sequence>
<dbReference type="Proteomes" id="UP000479710">
    <property type="component" value="Unassembled WGS sequence"/>
</dbReference>
<evidence type="ECO:0000313" key="3">
    <source>
        <dbReference type="Proteomes" id="UP000479710"/>
    </source>
</evidence>
<gene>
    <name evidence="2" type="ORF">E2562_038581</name>
</gene>
<feature type="region of interest" description="Disordered" evidence="1">
    <location>
        <begin position="68"/>
        <end position="93"/>
    </location>
</feature>